<evidence type="ECO:0000256" key="1">
    <source>
        <dbReference type="SAM" id="MobiDB-lite"/>
    </source>
</evidence>
<sequence length="126" mass="14489">MAADGGWSAKEQEKSAGQCLTPQPIDTEREQLMDREFAEEKEIPSEHQLFGESISSSDSSASSQNSTCQSQRDEVQWQCIATDNPLKLRIRKVVKARRLDRKWLFPLIRFRLSSQTSHNFTFRVIT</sequence>
<gene>
    <name evidence="2" type="ORF">TTAC_LOCUS11469</name>
</gene>
<proteinExistence type="predicted"/>
<accession>A0A0R3XD59</accession>
<keyword evidence="3" id="KW-1185">Reference proteome</keyword>
<evidence type="ECO:0000313" key="4">
    <source>
        <dbReference type="WBParaSite" id="TTAC_0001148601-mRNA-1"/>
    </source>
</evidence>
<dbReference type="EMBL" id="UYWX01024315">
    <property type="protein sequence ID" value="VDM36608.1"/>
    <property type="molecule type" value="Genomic_DNA"/>
</dbReference>
<reference evidence="4" key="1">
    <citation type="submission" date="2017-02" db="UniProtKB">
        <authorList>
            <consortium name="WormBaseParasite"/>
        </authorList>
    </citation>
    <scope>IDENTIFICATION</scope>
</reference>
<evidence type="ECO:0000313" key="3">
    <source>
        <dbReference type="Proteomes" id="UP000274429"/>
    </source>
</evidence>
<reference evidence="2 3" key="2">
    <citation type="submission" date="2018-11" db="EMBL/GenBank/DDBJ databases">
        <authorList>
            <consortium name="Pathogen Informatics"/>
        </authorList>
    </citation>
    <scope>NUCLEOTIDE SEQUENCE [LARGE SCALE GENOMIC DNA]</scope>
</reference>
<feature type="compositionally biased region" description="Low complexity" evidence="1">
    <location>
        <begin position="53"/>
        <end position="69"/>
    </location>
</feature>
<feature type="region of interest" description="Disordered" evidence="1">
    <location>
        <begin position="1"/>
        <end position="26"/>
    </location>
</feature>
<dbReference type="AlphaFoldDB" id="A0A0R3XD59"/>
<dbReference type="Proteomes" id="UP000274429">
    <property type="component" value="Unassembled WGS sequence"/>
</dbReference>
<dbReference type="WBParaSite" id="TTAC_0001148601-mRNA-1">
    <property type="protein sequence ID" value="TTAC_0001148601-mRNA-1"/>
    <property type="gene ID" value="TTAC_0001148601"/>
</dbReference>
<protein>
    <submittedName>
        <fullName evidence="2 4">Uncharacterized protein</fullName>
    </submittedName>
</protein>
<evidence type="ECO:0000313" key="2">
    <source>
        <dbReference type="EMBL" id="VDM36608.1"/>
    </source>
</evidence>
<feature type="region of interest" description="Disordered" evidence="1">
    <location>
        <begin position="41"/>
        <end position="69"/>
    </location>
</feature>
<organism evidence="4">
    <name type="scientific">Hydatigena taeniaeformis</name>
    <name type="common">Feline tapeworm</name>
    <name type="synonym">Taenia taeniaeformis</name>
    <dbReference type="NCBI Taxonomy" id="6205"/>
    <lineage>
        <taxon>Eukaryota</taxon>
        <taxon>Metazoa</taxon>
        <taxon>Spiralia</taxon>
        <taxon>Lophotrochozoa</taxon>
        <taxon>Platyhelminthes</taxon>
        <taxon>Cestoda</taxon>
        <taxon>Eucestoda</taxon>
        <taxon>Cyclophyllidea</taxon>
        <taxon>Taeniidae</taxon>
        <taxon>Hydatigera</taxon>
    </lineage>
</organism>
<name>A0A0R3XD59_HYDTA</name>